<evidence type="ECO:0000256" key="5">
    <source>
        <dbReference type="ARBA" id="ARBA00022839"/>
    </source>
</evidence>
<evidence type="ECO:0000259" key="8">
    <source>
        <dbReference type="Pfam" id="PF10141"/>
    </source>
</evidence>
<protein>
    <recommendedName>
        <fullName evidence="2">Single-stranded-DNA-specific exonuclease RecJ</fullName>
    </recommendedName>
</protein>
<sequence length="766" mass="85052">MWKQNQVTHDPEKIAQIEQQFAVGPFVAGLLLERGLGSKEELDSFLHPRPENLVDPFLMHDMHKAVDRIQTAIIEGQKITIYGDYDADGITSTAVMYETLVQLGADVHYYLPDRFIDGYGPNQAAYQKIITAGTQLIITVDNGVSGMAAITAAQTAGVDVIITDHHELPLNLPKAFAIVHPRHPAQPYPTAELAGVGVAFKVACALLDEVPQELLDLVAIGTVADLVPLTGENRMLVQFGLQALQQTQRLGLQALMRAAQITPQTVNEQKIGFTIAPRLNSLGRLESATPGVRLLTTLDETEATQIAAQTEKLNQKRQKLVEKITAAALEKLDAVSETHLVNVIAAPDWHEGVLGIVASRLVEKTGKPTLVLRIDADRKSAKGSGRSVEAFHLFKALDVHRKLFQSFGGHHMACGLSLDPEQLPMLQTALDEEAQKQKLELDQKGTLEIAAQLSLDEIDENLLADLKKLAPFGPENPQPVFAFKDYQLHGLRLLGQKQNHVKLTLTGKKTQIEALAFSIEDQRADLLQDAASIEFVGKIEENTWRGQTKPQILICDLADRQPAFLDLRTKRLTPQLFTKNGTYFFFNQRIQQKLAGYLPPAAVQVTGLESLPAEAEFSELIVVDCPPSLTELEQLLQTVSYTRLTAIFYPYKPVYEVGMPTRAQLARVYRFAITHENIDLKNQLQEVADYLKIRKELLTFTLQVFFEVGFVKIEKGLMTGCPAHQTVNLKEAPSYRSRQQLLQAEKVLLTSKTADLKKWLFQLSAV</sequence>
<feature type="domain" description="DDH" evidence="6">
    <location>
        <begin position="78"/>
        <end position="222"/>
    </location>
</feature>
<dbReference type="AlphaFoldDB" id="A0A0R1V2N6"/>
<dbReference type="GO" id="GO:0006281">
    <property type="term" value="P:DNA repair"/>
    <property type="evidence" value="ECO:0007669"/>
    <property type="project" value="InterPro"/>
</dbReference>
<gene>
    <name evidence="10" type="ORF">FD50_GL002399</name>
</gene>
<dbReference type="GO" id="GO:0008409">
    <property type="term" value="F:5'-3' exonuclease activity"/>
    <property type="evidence" value="ECO:0007669"/>
    <property type="project" value="InterPro"/>
</dbReference>
<dbReference type="Pfam" id="PF17768">
    <property type="entry name" value="RecJ_OB"/>
    <property type="match status" value="1"/>
</dbReference>
<reference evidence="10 11" key="1">
    <citation type="journal article" date="2015" name="Genome Announc.">
        <title>Expanding the biotechnology potential of lactobacilli through comparative genomics of 213 strains and associated genera.</title>
        <authorList>
            <person name="Sun Z."/>
            <person name="Harris H.M."/>
            <person name="McCann A."/>
            <person name="Guo C."/>
            <person name="Argimon S."/>
            <person name="Zhang W."/>
            <person name="Yang X."/>
            <person name="Jeffery I.B."/>
            <person name="Cooney J.C."/>
            <person name="Kagawa T.F."/>
            <person name="Liu W."/>
            <person name="Song Y."/>
            <person name="Salvetti E."/>
            <person name="Wrobel A."/>
            <person name="Rasinkangas P."/>
            <person name="Parkhill J."/>
            <person name="Rea M.C."/>
            <person name="O'Sullivan O."/>
            <person name="Ritari J."/>
            <person name="Douillard F.P."/>
            <person name="Paul Ross R."/>
            <person name="Yang R."/>
            <person name="Briner A.E."/>
            <person name="Felis G.E."/>
            <person name="de Vos W.M."/>
            <person name="Barrangou R."/>
            <person name="Klaenhammer T.R."/>
            <person name="Caufield P.W."/>
            <person name="Cui Y."/>
            <person name="Zhang H."/>
            <person name="O'Toole P.W."/>
        </authorList>
    </citation>
    <scope>NUCLEOTIDE SEQUENCE [LARGE SCALE GENOMIC DNA]</scope>
    <source>
        <strain evidence="10 11">DSM 16230</strain>
    </source>
</reference>
<dbReference type="InterPro" id="IPR038763">
    <property type="entry name" value="DHH_sf"/>
</dbReference>
<keyword evidence="3" id="KW-0540">Nuclease</keyword>
<feature type="domain" description="DHHA1" evidence="7">
    <location>
        <begin position="346"/>
        <end position="435"/>
    </location>
</feature>
<dbReference type="PATRIC" id="fig|1423801.4.peg.2456"/>
<dbReference type="InterPro" id="IPR051673">
    <property type="entry name" value="SSDNA_exonuclease_RecJ"/>
</dbReference>
<keyword evidence="11" id="KW-1185">Reference proteome</keyword>
<name>A0A0R1V2N6_9LACO</name>
<dbReference type="InterPro" id="IPR003156">
    <property type="entry name" value="DHHA1_dom"/>
</dbReference>
<evidence type="ECO:0000313" key="10">
    <source>
        <dbReference type="EMBL" id="KRL99863.1"/>
    </source>
</evidence>
<dbReference type="Proteomes" id="UP000051166">
    <property type="component" value="Unassembled WGS sequence"/>
</dbReference>
<feature type="domain" description="Single-stranded-DNA-specific exonuclease RecJ C-terminal" evidence="8">
    <location>
        <begin position="565"/>
        <end position="760"/>
    </location>
</feature>
<feature type="domain" description="RecJ OB" evidence="9">
    <location>
        <begin position="450"/>
        <end position="556"/>
    </location>
</feature>
<evidence type="ECO:0000259" key="9">
    <source>
        <dbReference type="Pfam" id="PF17768"/>
    </source>
</evidence>
<accession>A0A0R1V2N6</accession>
<evidence type="ECO:0000259" key="6">
    <source>
        <dbReference type="Pfam" id="PF01368"/>
    </source>
</evidence>
<keyword evidence="4" id="KW-0378">Hydrolase</keyword>
<dbReference type="Gene3D" id="3.90.1640.30">
    <property type="match status" value="1"/>
</dbReference>
<evidence type="ECO:0000256" key="3">
    <source>
        <dbReference type="ARBA" id="ARBA00022722"/>
    </source>
</evidence>
<comment type="caution">
    <text evidence="10">The sequence shown here is derived from an EMBL/GenBank/DDBJ whole genome shotgun (WGS) entry which is preliminary data.</text>
</comment>
<dbReference type="Gene3D" id="3.10.310.30">
    <property type="match status" value="1"/>
</dbReference>
<organism evidence="10 11">
    <name type="scientific">Liquorilactobacillus satsumensis DSM 16230 = JCM 12392</name>
    <dbReference type="NCBI Taxonomy" id="1423801"/>
    <lineage>
        <taxon>Bacteria</taxon>
        <taxon>Bacillati</taxon>
        <taxon>Bacillota</taxon>
        <taxon>Bacilli</taxon>
        <taxon>Lactobacillales</taxon>
        <taxon>Lactobacillaceae</taxon>
        <taxon>Liquorilactobacillus</taxon>
    </lineage>
</organism>
<dbReference type="GO" id="GO:0003676">
    <property type="term" value="F:nucleic acid binding"/>
    <property type="evidence" value="ECO:0007669"/>
    <property type="project" value="InterPro"/>
</dbReference>
<dbReference type="NCBIfam" id="TIGR00644">
    <property type="entry name" value="recJ"/>
    <property type="match status" value="1"/>
</dbReference>
<proteinExistence type="inferred from homology"/>
<evidence type="ECO:0000256" key="4">
    <source>
        <dbReference type="ARBA" id="ARBA00022801"/>
    </source>
</evidence>
<dbReference type="PANTHER" id="PTHR30255">
    <property type="entry name" value="SINGLE-STRANDED-DNA-SPECIFIC EXONUCLEASE RECJ"/>
    <property type="match status" value="1"/>
</dbReference>
<evidence type="ECO:0000313" key="11">
    <source>
        <dbReference type="Proteomes" id="UP000051166"/>
    </source>
</evidence>
<dbReference type="InterPro" id="IPR004610">
    <property type="entry name" value="RecJ"/>
</dbReference>
<dbReference type="Pfam" id="PF01368">
    <property type="entry name" value="DHH"/>
    <property type="match status" value="1"/>
</dbReference>
<dbReference type="OrthoDB" id="9809852at2"/>
<dbReference type="Pfam" id="PF10141">
    <property type="entry name" value="ssDNA-exonuc_C"/>
    <property type="match status" value="1"/>
</dbReference>
<dbReference type="STRING" id="1423801.FD50_GL002399"/>
<dbReference type="InterPro" id="IPR041122">
    <property type="entry name" value="RecJ_OB"/>
</dbReference>
<dbReference type="GO" id="GO:0006310">
    <property type="term" value="P:DNA recombination"/>
    <property type="evidence" value="ECO:0007669"/>
    <property type="project" value="InterPro"/>
</dbReference>
<dbReference type="Pfam" id="PF02272">
    <property type="entry name" value="DHHA1"/>
    <property type="match status" value="1"/>
</dbReference>
<keyword evidence="5 10" id="KW-0269">Exonuclease</keyword>
<evidence type="ECO:0000256" key="2">
    <source>
        <dbReference type="ARBA" id="ARBA00019841"/>
    </source>
</evidence>
<dbReference type="SUPFAM" id="SSF64182">
    <property type="entry name" value="DHH phosphoesterases"/>
    <property type="match status" value="1"/>
</dbReference>
<dbReference type="InterPro" id="IPR018779">
    <property type="entry name" value="RecJ_C"/>
</dbReference>
<evidence type="ECO:0000256" key="1">
    <source>
        <dbReference type="ARBA" id="ARBA00005915"/>
    </source>
</evidence>
<dbReference type="InterPro" id="IPR001667">
    <property type="entry name" value="DDH_dom"/>
</dbReference>
<dbReference type="PANTHER" id="PTHR30255:SF2">
    <property type="entry name" value="SINGLE-STRANDED-DNA-SPECIFIC EXONUCLEASE RECJ"/>
    <property type="match status" value="1"/>
</dbReference>
<comment type="similarity">
    <text evidence="1">Belongs to the RecJ family.</text>
</comment>
<dbReference type="EMBL" id="AZFQ01000019">
    <property type="protein sequence ID" value="KRL99863.1"/>
    <property type="molecule type" value="Genomic_DNA"/>
</dbReference>
<evidence type="ECO:0000259" key="7">
    <source>
        <dbReference type="Pfam" id="PF02272"/>
    </source>
</evidence>